<dbReference type="CDD" id="cd07812">
    <property type="entry name" value="SRPBCC"/>
    <property type="match status" value="1"/>
</dbReference>
<dbReference type="RefSeq" id="WP_197645936.1">
    <property type="nucleotide sequence ID" value="NZ_JAEACP010000016.1"/>
</dbReference>
<dbReference type="InterPro" id="IPR019587">
    <property type="entry name" value="Polyketide_cyclase/dehydratase"/>
</dbReference>
<reference evidence="2" key="1">
    <citation type="journal article" date="2019" name="Int. J. Syst. Evol. Microbiol.">
        <title>The Global Catalogue of Microorganisms (GCM) 10K type strain sequencing project: providing services to taxonomists for standard genome sequencing and annotation.</title>
        <authorList>
            <consortium name="The Broad Institute Genomics Platform"/>
            <consortium name="The Broad Institute Genome Sequencing Center for Infectious Disease"/>
            <person name="Wu L."/>
            <person name="Ma J."/>
        </authorList>
    </citation>
    <scope>NUCLEOTIDE SEQUENCE [LARGE SCALE GENOMIC DNA]</scope>
    <source>
        <strain evidence="2">KCTC 62102</strain>
    </source>
</reference>
<dbReference type="Pfam" id="PF10604">
    <property type="entry name" value="Polyketide_cyc2"/>
    <property type="match status" value="1"/>
</dbReference>
<name>A0ABV7DX06_9RHOB</name>
<organism evidence="1 2">
    <name type="scientific">Tabrizicola soli</name>
    <dbReference type="NCBI Taxonomy" id="2185115"/>
    <lineage>
        <taxon>Bacteria</taxon>
        <taxon>Pseudomonadati</taxon>
        <taxon>Pseudomonadota</taxon>
        <taxon>Alphaproteobacteria</taxon>
        <taxon>Rhodobacterales</taxon>
        <taxon>Paracoccaceae</taxon>
        <taxon>Tabrizicola</taxon>
    </lineage>
</organism>
<dbReference type="EMBL" id="JBHRSM010000022">
    <property type="protein sequence ID" value="MFC3086814.1"/>
    <property type="molecule type" value="Genomic_DNA"/>
</dbReference>
<dbReference type="InterPro" id="IPR023393">
    <property type="entry name" value="START-like_dom_sf"/>
</dbReference>
<dbReference type="SUPFAM" id="SSF55961">
    <property type="entry name" value="Bet v1-like"/>
    <property type="match status" value="1"/>
</dbReference>
<protein>
    <submittedName>
        <fullName evidence="1">SRPBCC family protein</fullName>
    </submittedName>
</protein>
<evidence type="ECO:0000313" key="1">
    <source>
        <dbReference type="EMBL" id="MFC3086814.1"/>
    </source>
</evidence>
<proteinExistence type="predicted"/>
<keyword evidence="2" id="KW-1185">Reference proteome</keyword>
<evidence type="ECO:0000313" key="2">
    <source>
        <dbReference type="Proteomes" id="UP001595445"/>
    </source>
</evidence>
<accession>A0ABV7DX06</accession>
<dbReference type="Proteomes" id="UP001595445">
    <property type="component" value="Unassembled WGS sequence"/>
</dbReference>
<dbReference type="Gene3D" id="3.30.530.20">
    <property type="match status" value="1"/>
</dbReference>
<gene>
    <name evidence="1" type="ORF">ACFOD6_12235</name>
</gene>
<sequence>MKLTSKSDLEAPLSFVFATLADHAAWERMAIRQGVQVERPADAPHSGIGSAWRIRGRVRGKVRQMLLRLTETAPDKAMGYSLDSPSVEGTARFEVLALSPRRTRLRVVLEVRPKTLAARLFLNTLRLTRRRVEAKFDARTAQLAQRIAAGYQDGRSRAGRM</sequence>
<comment type="caution">
    <text evidence="1">The sequence shown here is derived from an EMBL/GenBank/DDBJ whole genome shotgun (WGS) entry which is preliminary data.</text>
</comment>